<comment type="caution">
    <text evidence="5">The sequence shown here is derived from an EMBL/GenBank/DDBJ whole genome shotgun (WGS) entry which is preliminary data.</text>
</comment>
<name>A0ABQ4T2W8_METOR</name>
<evidence type="ECO:0000313" key="5">
    <source>
        <dbReference type="EMBL" id="GJE25953.1"/>
    </source>
</evidence>
<dbReference type="InterPro" id="IPR029063">
    <property type="entry name" value="SAM-dependent_MTases_sf"/>
</dbReference>
<dbReference type="PANTHER" id="PTHR18895">
    <property type="entry name" value="HEMK METHYLTRANSFERASE"/>
    <property type="match status" value="1"/>
</dbReference>
<dbReference type="InterPro" id="IPR002052">
    <property type="entry name" value="DNA_methylase_N6_adenine_CS"/>
</dbReference>
<dbReference type="PROSITE" id="PS00092">
    <property type="entry name" value="N6_MTASE"/>
    <property type="match status" value="1"/>
</dbReference>
<feature type="domain" description="Methyltransferase small" evidence="4">
    <location>
        <begin position="144"/>
        <end position="274"/>
    </location>
</feature>
<evidence type="ECO:0000256" key="1">
    <source>
        <dbReference type="ARBA" id="ARBA00022603"/>
    </source>
</evidence>
<reference evidence="5" key="2">
    <citation type="submission" date="2021-08" db="EMBL/GenBank/DDBJ databases">
        <authorList>
            <person name="Tani A."/>
            <person name="Ola A."/>
            <person name="Ogura Y."/>
            <person name="Katsura K."/>
            <person name="Hayashi T."/>
        </authorList>
    </citation>
    <scope>NUCLEOTIDE SEQUENCE</scope>
    <source>
        <strain evidence="5">NBRC 15689</strain>
    </source>
</reference>
<dbReference type="SUPFAM" id="SSF53335">
    <property type="entry name" value="S-adenosyl-L-methionine-dependent methyltransferases"/>
    <property type="match status" value="1"/>
</dbReference>
<dbReference type="InterPro" id="IPR050320">
    <property type="entry name" value="N5-glutamine_MTase"/>
</dbReference>
<evidence type="ECO:0000256" key="2">
    <source>
        <dbReference type="ARBA" id="ARBA00022691"/>
    </source>
</evidence>
<dbReference type="PANTHER" id="PTHR18895:SF74">
    <property type="entry name" value="MTRF1L RELEASE FACTOR GLUTAMINE METHYLTRANSFERASE"/>
    <property type="match status" value="1"/>
</dbReference>
<reference evidence="5" key="1">
    <citation type="journal article" date="2021" name="Front. Microbiol.">
        <title>Comprehensive Comparative Genomics and Phenotyping of Methylobacterium Species.</title>
        <authorList>
            <person name="Alessa O."/>
            <person name="Ogura Y."/>
            <person name="Fujitani Y."/>
            <person name="Takami H."/>
            <person name="Hayashi T."/>
            <person name="Sahin N."/>
            <person name="Tani A."/>
        </authorList>
    </citation>
    <scope>NUCLEOTIDE SEQUENCE</scope>
    <source>
        <strain evidence="5">NBRC 15689</strain>
    </source>
</reference>
<evidence type="ECO:0000259" key="4">
    <source>
        <dbReference type="Pfam" id="PF05175"/>
    </source>
</evidence>
<dbReference type="Gene3D" id="3.40.50.150">
    <property type="entry name" value="Vaccinia Virus protein VP39"/>
    <property type="match status" value="1"/>
</dbReference>
<dbReference type="RefSeq" id="WP_238309906.1">
    <property type="nucleotide sequence ID" value="NZ_BPQV01000002.1"/>
</dbReference>
<dbReference type="Proteomes" id="UP001055156">
    <property type="component" value="Unassembled WGS sequence"/>
</dbReference>
<dbReference type="CDD" id="cd02440">
    <property type="entry name" value="AdoMet_MTases"/>
    <property type="match status" value="1"/>
</dbReference>
<proteinExistence type="predicted"/>
<accession>A0ABQ4T2W8</accession>
<dbReference type="InterPro" id="IPR007848">
    <property type="entry name" value="Small_mtfrase_dom"/>
</dbReference>
<protein>
    <submittedName>
        <fullName evidence="5">Release factor glutamine methyltransferase</fullName>
    </submittedName>
</protein>
<keyword evidence="2" id="KW-0949">S-adenosyl-L-methionine</keyword>
<evidence type="ECO:0000256" key="3">
    <source>
        <dbReference type="SAM" id="MobiDB-lite"/>
    </source>
</evidence>
<dbReference type="GO" id="GO:0032259">
    <property type="term" value="P:methylation"/>
    <property type="evidence" value="ECO:0007669"/>
    <property type="project" value="UniProtKB-KW"/>
</dbReference>
<organism evidence="5 6">
    <name type="scientific">Methylobacterium organophilum</name>
    <dbReference type="NCBI Taxonomy" id="410"/>
    <lineage>
        <taxon>Bacteria</taxon>
        <taxon>Pseudomonadati</taxon>
        <taxon>Pseudomonadota</taxon>
        <taxon>Alphaproteobacteria</taxon>
        <taxon>Hyphomicrobiales</taxon>
        <taxon>Methylobacteriaceae</taxon>
        <taxon>Methylobacterium</taxon>
    </lineage>
</organism>
<dbReference type="GO" id="GO:0008168">
    <property type="term" value="F:methyltransferase activity"/>
    <property type="evidence" value="ECO:0007669"/>
    <property type="project" value="UniProtKB-KW"/>
</dbReference>
<keyword evidence="1 5" id="KW-0808">Transferase</keyword>
<sequence>MLQTEARITGATTLETGSRDEGRQDALLDFVRAVRASGYTFTTVTPATHARVNARPENATARSLRDVLGWSRPFRPELLPTELTRLMDQAGVLRRGQGPDGALLKAAIRLSSLDGELFLHAAYPSLAADSVFFGPDTVRYAQAVLDHLEVRARAGLPAPRRIVDIGCGSGAVGILVAKRLPEAEVVLVDINPAALSAARVNARLAGVENVRPVHSDMLRDVEGAFDLIVSNPPFMVDAGGRAYRNGGGILGAGLPLRVVGTATERLAPGGSLVLFTGSAIVDGRDGFREAARGLCEEAGLDWSYREHDPDAYGEELDDPAYAEAERIALAVLTVTRKGP</sequence>
<dbReference type="Pfam" id="PF05175">
    <property type="entry name" value="MTS"/>
    <property type="match status" value="1"/>
</dbReference>
<feature type="region of interest" description="Disordered" evidence="3">
    <location>
        <begin position="1"/>
        <end position="20"/>
    </location>
</feature>
<dbReference type="EMBL" id="BPQV01000002">
    <property type="protein sequence ID" value="GJE25953.1"/>
    <property type="molecule type" value="Genomic_DNA"/>
</dbReference>
<keyword evidence="1 5" id="KW-0489">Methyltransferase</keyword>
<keyword evidence="6" id="KW-1185">Reference proteome</keyword>
<gene>
    <name evidence="5" type="primary">prmC_1</name>
    <name evidence="5" type="ORF">LKMONMHP_0797</name>
</gene>
<evidence type="ECO:0000313" key="6">
    <source>
        <dbReference type="Proteomes" id="UP001055156"/>
    </source>
</evidence>